<dbReference type="InParanoid" id="M1DWB9"/>
<dbReference type="PaxDb" id="4113-PGSC0003DMT400095449"/>
<reference evidence="2" key="2">
    <citation type="submission" date="2015-06" db="UniProtKB">
        <authorList>
            <consortium name="EnsemblPlants"/>
        </authorList>
    </citation>
    <scope>IDENTIFICATION</scope>
    <source>
        <strain evidence="2">DM1-3 516 R44</strain>
    </source>
</reference>
<sequence>MRRGRVGFVRNLGRVAVECIVELGWVSYCIVANGLFCGPSTYCTFNVMMSFDLHRFMVQIQVLRIINRRSVENTSSAYQLLTRIVTKEDDGEEEKDNEEENKEKEKIVMSNDDGKDVQFI</sequence>
<evidence type="ECO:0000313" key="3">
    <source>
        <dbReference type="Proteomes" id="UP000011115"/>
    </source>
</evidence>
<feature type="compositionally biased region" description="Basic and acidic residues" evidence="1">
    <location>
        <begin position="101"/>
        <end position="120"/>
    </location>
</feature>
<evidence type="ECO:0000256" key="1">
    <source>
        <dbReference type="SAM" id="MobiDB-lite"/>
    </source>
</evidence>
<feature type="region of interest" description="Disordered" evidence="1">
    <location>
        <begin position="88"/>
        <end position="120"/>
    </location>
</feature>
<feature type="compositionally biased region" description="Acidic residues" evidence="1">
    <location>
        <begin position="89"/>
        <end position="100"/>
    </location>
</feature>
<proteinExistence type="predicted"/>
<accession>M1DWB9</accession>
<dbReference type="EnsemblPlants" id="PGSC0003DMT400095449">
    <property type="protein sequence ID" value="PGSC0003DMT400095449"/>
    <property type="gene ID" value="PGSC0003DMG400045020"/>
</dbReference>
<dbReference type="Gramene" id="PGSC0003DMT400095449">
    <property type="protein sequence ID" value="PGSC0003DMT400095449"/>
    <property type="gene ID" value="PGSC0003DMG400045020"/>
</dbReference>
<reference evidence="3" key="1">
    <citation type="journal article" date="2011" name="Nature">
        <title>Genome sequence and analysis of the tuber crop potato.</title>
        <authorList>
            <consortium name="The Potato Genome Sequencing Consortium"/>
        </authorList>
    </citation>
    <scope>NUCLEOTIDE SEQUENCE [LARGE SCALE GENOMIC DNA]</scope>
    <source>
        <strain evidence="3">cv. DM1-3 516 R44</strain>
    </source>
</reference>
<dbReference type="AlphaFoldDB" id="M1DWB9"/>
<keyword evidence="3" id="KW-1185">Reference proteome</keyword>
<organism evidence="2 3">
    <name type="scientific">Solanum tuberosum</name>
    <name type="common">Potato</name>
    <dbReference type="NCBI Taxonomy" id="4113"/>
    <lineage>
        <taxon>Eukaryota</taxon>
        <taxon>Viridiplantae</taxon>
        <taxon>Streptophyta</taxon>
        <taxon>Embryophyta</taxon>
        <taxon>Tracheophyta</taxon>
        <taxon>Spermatophyta</taxon>
        <taxon>Magnoliopsida</taxon>
        <taxon>eudicotyledons</taxon>
        <taxon>Gunneridae</taxon>
        <taxon>Pentapetalae</taxon>
        <taxon>asterids</taxon>
        <taxon>lamiids</taxon>
        <taxon>Solanales</taxon>
        <taxon>Solanaceae</taxon>
        <taxon>Solanoideae</taxon>
        <taxon>Solaneae</taxon>
        <taxon>Solanum</taxon>
    </lineage>
</organism>
<dbReference type="Proteomes" id="UP000011115">
    <property type="component" value="Unassembled WGS sequence"/>
</dbReference>
<dbReference type="HOGENOM" id="CLU_2053858_0_0_1"/>
<evidence type="ECO:0000313" key="2">
    <source>
        <dbReference type="EnsemblPlants" id="PGSC0003DMT400095449"/>
    </source>
</evidence>
<protein>
    <submittedName>
        <fullName evidence="2">Uncharacterized protein</fullName>
    </submittedName>
</protein>
<name>M1DWB9_SOLTU</name>